<keyword evidence="2" id="KW-1185">Reference proteome</keyword>
<organism evidence="1 2">
    <name type="scientific">Brachionus plicatilis</name>
    <name type="common">Marine rotifer</name>
    <name type="synonym">Brachionus muelleri</name>
    <dbReference type="NCBI Taxonomy" id="10195"/>
    <lineage>
        <taxon>Eukaryota</taxon>
        <taxon>Metazoa</taxon>
        <taxon>Spiralia</taxon>
        <taxon>Gnathifera</taxon>
        <taxon>Rotifera</taxon>
        <taxon>Eurotatoria</taxon>
        <taxon>Monogononta</taxon>
        <taxon>Pseudotrocha</taxon>
        <taxon>Ploima</taxon>
        <taxon>Brachionidae</taxon>
        <taxon>Brachionus</taxon>
    </lineage>
</organism>
<evidence type="ECO:0000313" key="1">
    <source>
        <dbReference type="EMBL" id="RMZ99553.1"/>
    </source>
</evidence>
<dbReference type="Proteomes" id="UP000276133">
    <property type="component" value="Unassembled WGS sequence"/>
</dbReference>
<accession>A0A3M7PKN8</accession>
<protein>
    <submittedName>
        <fullName evidence="1">Uncharacterized protein</fullName>
    </submittedName>
</protein>
<dbReference type="EMBL" id="REGN01010162">
    <property type="protein sequence ID" value="RMZ99553.1"/>
    <property type="molecule type" value="Genomic_DNA"/>
</dbReference>
<sequence length="75" mass="8582">MYDIKEIACLIIHDRIKIELTQNSNLDTKGKYSQNGDQQKQKLLSRKAFCTQIGLIARKNLIEKLVAHILLNSIS</sequence>
<proteinExistence type="predicted"/>
<comment type="caution">
    <text evidence="1">The sequence shown here is derived from an EMBL/GenBank/DDBJ whole genome shotgun (WGS) entry which is preliminary data.</text>
</comment>
<name>A0A3M7PKN8_BRAPC</name>
<dbReference type="AlphaFoldDB" id="A0A3M7PKN8"/>
<reference evidence="1 2" key="1">
    <citation type="journal article" date="2018" name="Sci. Rep.">
        <title>Genomic signatures of local adaptation to the degree of environmental predictability in rotifers.</title>
        <authorList>
            <person name="Franch-Gras L."/>
            <person name="Hahn C."/>
            <person name="Garcia-Roger E.M."/>
            <person name="Carmona M.J."/>
            <person name="Serra M."/>
            <person name="Gomez A."/>
        </authorList>
    </citation>
    <scope>NUCLEOTIDE SEQUENCE [LARGE SCALE GENOMIC DNA]</scope>
    <source>
        <strain evidence="1">HYR1</strain>
    </source>
</reference>
<gene>
    <name evidence="1" type="ORF">BpHYR1_042846</name>
</gene>
<evidence type="ECO:0000313" key="2">
    <source>
        <dbReference type="Proteomes" id="UP000276133"/>
    </source>
</evidence>